<feature type="region of interest" description="Disordered" evidence="1">
    <location>
        <begin position="1"/>
        <end position="25"/>
    </location>
</feature>
<evidence type="ECO:0000256" key="1">
    <source>
        <dbReference type="SAM" id="MobiDB-lite"/>
    </source>
</evidence>
<dbReference type="Proteomes" id="UP000295601">
    <property type="component" value="Unassembled WGS sequence"/>
</dbReference>
<proteinExistence type="predicted"/>
<sequence>MLSFAGSPRHTPRPRARAGTAPARMGWHSIPARGLARLLEIRTVHSGPLRPALDEPCPRSLMHALEAFRCDRTPVR</sequence>
<evidence type="ECO:0000313" key="3">
    <source>
        <dbReference type="Proteomes" id="UP000295601"/>
    </source>
</evidence>
<organism evidence="2 3">
    <name type="scientific">Leucobacter luti</name>
    <dbReference type="NCBI Taxonomy" id="340320"/>
    <lineage>
        <taxon>Bacteria</taxon>
        <taxon>Bacillati</taxon>
        <taxon>Actinomycetota</taxon>
        <taxon>Actinomycetes</taxon>
        <taxon>Micrococcales</taxon>
        <taxon>Microbacteriaceae</taxon>
        <taxon>Leucobacter</taxon>
    </lineage>
</organism>
<name>A0A4R6S528_9MICO</name>
<accession>A0A4R6S528</accession>
<comment type="caution">
    <text evidence="2">The sequence shown here is derived from an EMBL/GenBank/DDBJ whole genome shotgun (WGS) entry which is preliminary data.</text>
</comment>
<keyword evidence="3" id="KW-1185">Reference proteome</keyword>
<dbReference type="AlphaFoldDB" id="A0A4R6S528"/>
<reference evidence="2 3" key="1">
    <citation type="submission" date="2019-03" db="EMBL/GenBank/DDBJ databases">
        <title>Genomic analyses of the natural microbiome of Caenorhabditis elegans.</title>
        <authorList>
            <person name="Samuel B."/>
        </authorList>
    </citation>
    <scope>NUCLEOTIDE SEQUENCE [LARGE SCALE GENOMIC DNA]</scope>
    <source>
        <strain evidence="2 3">JUb18</strain>
    </source>
</reference>
<protein>
    <submittedName>
        <fullName evidence="2">Uncharacterized protein</fullName>
    </submittedName>
</protein>
<dbReference type="EMBL" id="SNYA01000002">
    <property type="protein sequence ID" value="TDP94237.1"/>
    <property type="molecule type" value="Genomic_DNA"/>
</dbReference>
<evidence type="ECO:0000313" key="2">
    <source>
        <dbReference type="EMBL" id="TDP94237.1"/>
    </source>
</evidence>
<gene>
    <name evidence="2" type="ORF">EDF62_0647</name>
</gene>